<dbReference type="InterPro" id="IPR041351">
    <property type="entry name" value="Ig_GlcNase"/>
</dbReference>
<sequence>MPKNPTSLSRPGAAAAPVRAARVERYGGAAVGTGAPGGARGDAYRRAVEDRLGASASAQELSRKAQFVDYESMRAMFEAWNTRMWRGAGTLHAALPHPALHTPVWPVGGHGLDMGGGYYGARKGCEPLHVQADPLDGTVLAANHTGSAVRGATVAAQLYDLGGRPIGEPSRHTADLPAGAVTAAFAVPFARALPATHLLRLRLTGADGRLLSVNDYWRYRTPTDMRSLNGLPYVRLSVAVRPAGDGAVTAAVANTGGAPAAMVRLALAASPGGPALPAPADDNCLWLLPGESRDVTLLRWPAAGGGAGEMPTVVAQAYNSLPAEG</sequence>
<reference evidence="2" key="1">
    <citation type="submission" date="2021-05" db="EMBL/GenBank/DDBJ databases">
        <authorList>
            <person name="Arsene-Ploetze F."/>
        </authorList>
    </citation>
    <scope>NUCLEOTIDE SEQUENCE</scope>
    <source>
        <strain evidence="2">DSM 42138</strain>
    </source>
</reference>
<dbReference type="InterPro" id="IPR036156">
    <property type="entry name" value="Beta-gal/glucu_dom_sf"/>
</dbReference>
<dbReference type="InterPro" id="IPR043534">
    <property type="entry name" value="EBDG/EBM"/>
</dbReference>
<gene>
    <name evidence="2" type="ORF">SCOCK_430026</name>
</gene>
<dbReference type="GO" id="GO:0004553">
    <property type="term" value="F:hydrolase activity, hydrolyzing O-glycosyl compounds"/>
    <property type="evidence" value="ECO:0007669"/>
    <property type="project" value="InterPro"/>
</dbReference>
<keyword evidence="3" id="KW-1185">Reference proteome</keyword>
<dbReference type="SUPFAM" id="SSF49303">
    <property type="entry name" value="beta-Galactosidase/glucuronidase domain"/>
    <property type="match status" value="2"/>
</dbReference>
<dbReference type="InterPro" id="IPR013783">
    <property type="entry name" value="Ig-like_fold"/>
</dbReference>
<proteinExistence type="predicted"/>
<dbReference type="AlphaFoldDB" id="A0A9W4DZB0"/>
<accession>A0A9W4DZB0</accession>
<organism evidence="2 3">
    <name type="scientific">Actinacidiphila cocklensis</name>
    <dbReference type="NCBI Taxonomy" id="887465"/>
    <lineage>
        <taxon>Bacteria</taxon>
        <taxon>Bacillati</taxon>
        <taxon>Actinomycetota</taxon>
        <taxon>Actinomycetes</taxon>
        <taxon>Kitasatosporales</taxon>
        <taxon>Streptomycetaceae</taxon>
        <taxon>Actinacidiphila</taxon>
    </lineage>
</organism>
<evidence type="ECO:0000313" key="3">
    <source>
        <dbReference type="Proteomes" id="UP001152519"/>
    </source>
</evidence>
<dbReference type="GO" id="GO:0005975">
    <property type="term" value="P:carbohydrate metabolic process"/>
    <property type="evidence" value="ECO:0007669"/>
    <property type="project" value="UniProtKB-ARBA"/>
</dbReference>
<dbReference type="Gene3D" id="3.20.20.80">
    <property type="entry name" value="Glycosidases"/>
    <property type="match status" value="1"/>
</dbReference>
<evidence type="ECO:0000259" key="1">
    <source>
        <dbReference type="Pfam" id="PF18368"/>
    </source>
</evidence>
<comment type="caution">
    <text evidence="2">The sequence shown here is derived from an EMBL/GenBank/DDBJ whole genome shotgun (WGS) entry which is preliminary data.</text>
</comment>
<dbReference type="PANTHER" id="PTHR43536">
    <property type="entry name" value="MANNOSYLGLYCOPROTEIN ENDO-BETA-MANNOSIDASE"/>
    <property type="match status" value="1"/>
</dbReference>
<evidence type="ECO:0000313" key="2">
    <source>
        <dbReference type="EMBL" id="CAG6396604.1"/>
    </source>
</evidence>
<feature type="domain" description="Exo-beta-D-glucosaminidase Ig-fold" evidence="1">
    <location>
        <begin position="216"/>
        <end position="319"/>
    </location>
</feature>
<name>A0A9W4DZB0_9ACTN</name>
<dbReference type="Gene3D" id="2.60.40.10">
    <property type="entry name" value="Immunoglobulins"/>
    <property type="match status" value="2"/>
</dbReference>
<dbReference type="EMBL" id="CAJSLV010000074">
    <property type="protein sequence ID" value="CAG6396604.1"/>
    <property type="molecule type" value="Genomic_DNA"/>
</dbReference>
<protein>
    <submittedName>
        <fullName evidence="2">Ig_GlcNase domain-containing protein</fullName>
    </submittedName>
</protein>
<dbReference type="Pfam" id="PF18368">
    <property type="entry name" value="Ig_GlcNase"/>
    <property type="match status" value="1"/>
</dbReference>
<dbReference type="PANTHER" id="PTHR43536:SF1">
    <property type="entry name" value="MANNOSYLGLYCOPROTEIN ENDO-BETA-MANNOSIDASE"/>
    <property type="match status" value="1"/>
</dbReference>
<dbReference type="Proteomes" id="UP001152519">
    <property type="component" value="Unassembled WGS sequence"/>
</dbReference>